<dbReference type="RefSeq" id="XP_016261421.1">
    <property type="nucleotide sequence ID" value="XM_016407941.1"/>
</dbReference>
<feature type="transmembrane region" description="Helical" evidence="1">
    <location>
        <begin position="81"/>
        <end position="105"/>
    </location>
</feature>
<evidence type="ECO:0000313" key="3">
    <source>
        <dbReference type="Proteomes" id="UP000053342"/>
    </source>
</evidence>
<evidence type="ECO:0000313" key="2">
    <source>
        <dbReference type="EMBL" id="KIW41205.1"/>
    </source>
</evidence>
<dbReference type="VEuPathDB" id="FungiDB:PV06_06782"/>
<dbReference type="Proteomes" id="UP000053342">
    <property type="component" value="Unassembled WGS sequence"/>
</dbReference>
<dbReference type="GeneID" id="27358856"/>
<dbReference type="AlphaFoldDB" id="A0A0D2DFK7"/>
<gene>
    <name evidence="2" type="ORF">PV06_06782</name>
</gene>
<feature type="transmembrane region" description="Helical" evidence="1">
    <location>
        <begin position="52"/>
        <end position="74"/>
    </location>
</feature>
<keyword evidence="1" id="KW-0812">Transmembrane</keyword>
<sequence>MALSTHFALPYISYAFGTIFLGFGINAIVRPAHGLTFFEMSPPKDPASAKVVNALMVVYGVRDIFMGLAIYAATYYGAREVLGCILISVFLVAAVDGWVCLHFVGHGQNNHWSYAPMLAAVGAVLLGFADHSS</sequence>
<proteinExistence type="predicted"/>
<evidence type="ECO:0000256" key="1">
    <source>
        <dbReference type="SAM" id="Phobius"/>
    </source>
</evidence>
<keyword evidence="3" id="KW-1185">Reference proteome</keyword>
<feature type="transmembrane region" description="Helical" evidence="1">
    <location>
        <begin position="12"/>
        <end position="32"/>
    </location>
</feature>
<reference evidence="2 3" key="1">
    <citation type="submission" date="2015-01" db="EMBL/GenBank/DDBJ databases">
        <title>The Genome Sequence of Exophiala oligosperma CBS72588.</title>
        <authorList>
            <consortium name="The Broad Institute Genomics Platform"/>
            <person name="Cuomo C."/>
            <person name="de Hoog S."/>
            <person name="Gorbushina A."/>
            <person name="Stielow B."/>
            <person name="Teixiera M."/>
            <person name="Abouelleil A."/>
            <person name="Chapman S.B."/>
            <person name="Priest M."/>
            <person name="Young S.K."/>
            <person name="Wortman J."/>
            <person name="Nusbaum C."/>
            <person name="Birren B."/>
        </authorList>
    </citation>
    <scope>NUCLEOTIDE SEQUENCE [LARGE SCALE GENOMIC DNA]</scope>
    <source>
        <strain evidence="2 3">CBS 72588</strain>
    </source>
</reference>
<protein>
    <submittedName>
        <fullName evidence="2">Uncharacterized protein</fullName>
    </submittedName>
</protein>
<dbReference type="HOGENOM" id="CLU_144283_0_0_1"/>
<accession>A0A0D2DFK7</accession>
<organism evidence="2 3">
    <name type="scientific">Exophiala oligosperma</name>
    <dbReference type="NCBI Taxonomy" id="215243"/>
    <lineage>
        <taxon>Eukaryota</taxon>
        <taxon>Fungi</taxon>
        <taxon>Dikarya</taxon>
        <taxon>Ascomycota</taxon>
        <taxon>Pezizomycotina</taxon>
        <taxon>Eurotiomycetes</taxon>
        <taxon>Chaetothyriomycetidae</taxon>
        <taxon>Chaetothyriales</taxon>
        <taxon>Herpotrichiellaceae</taxon>
        <taxon>Exophiala</taxon>
    </lineage>
</organism>
<dbReference type="Pfam" id="PF14087">
    <property type="entry name" value="DUF4267"/>
    <property type="match status" value="1"/>
</dbReference>
<name>A0A0D2DFK7_9EURO</name>
<keyword evidence="1" id="KW-1133">Transmembrane helix</keyword>
<dbReference type="EMBL" id="KN847337">
    <property type="protein sequence ID" value="KIW41205.1"/>
    <property type="molecule type" value="Genomic_DNA"/>
</dbReference>
<dbReference type="OrthoDB" id="5216128at2759"/>
<dbReference type="InterPro" id="IPR025363">
    <property type="entry name" value="DUF4267"/>
</dbReference>
<keyword evidence="1" id="KW-0472">Membrane</keyword>
<feature type="transmembrane region" description="Helical" evidence="1">
    <location>
        <begin position="111"/>
        <end position="129"/>
    </location>
</feature>